<dbReference type="RefSeq" id="WP_098764304.1">
    <property type="nucleotide sequence ID" value="NZ_NUIL01000015.1"/>
</dbReference>
<accession>A0A2B9PQV4</accession>
<name>A0A2B9PQV4_BACCE</name>
<evidence type="ECO:0000313" key="1">
    <source>
        <dbReference type="EMBL" id="PGO29190.1"/>
    </source>
</evidence>
<dbReference type="AlphaFoldDB" id="A0A2B9PQV4"/>
<dbReference type="Proteomes" id="UP000223777">
    <property type="component" value="Unassembled WGS sequence"/>
</dbReference>
<gene>
    <name evidence="1" type="ORF">CN984_12145</name>
</gene>
<dbReference type="EMBL" id="NUIL01000015">
    <property type="protein sequence ID" value="PGO29190.1"/>
    <property type="molecule type" value="Genomic_DNA"/>
</dbReference>
<sequence length="124" mass="14983">MTKPLVGQKVYLEPCNNQSRRSKEIRESEVKKVGRKYFFVGNVGEEHNQEYLWIKFYIKDLRQVTDYSPSWMLYFSRQEILDRQEYITLMSEISDLFRYGSSYHNRADKITLEQLRKIKDVLNS</sequence>
<comment type="caution">
    <text evidence="1">The sequence shown here is derived from an EMBL/GenBank/DDBJ whole genome shotgun (WGS) entry which is preliminary data.</text>
</comment>
<organism evidence="1 2">
    <name type="scientific">Bacillus cereus</name>
    <dbReference type="NCBI Taxonomy" id="1396"/>
    <lineage>
        <taxon>Bacteria</taxon>
        <taxon>Bacillati</taxon>
        <taxon>Bacillota</taxon>
        <taxon>Bacilli</taxon>
        <taxon>Bacillales</taxon>
        <taxon>Bacillaceae</taxon>
        <taxon>Bacillus</taxon>
        <taxon>Bacillus cereus group</taxon>
    </lineage>
</organism>
<proteinExistence type="predicted"/>
<dbReference type="Pfam" id="PF24203">
    <property type="entry name" value="Phage_ProQ_C_like"/>
    <property type="match status" value="1"/>
</dbReference>
<protein>
    <submittedName>
        <fullName evidence="1">Uncharacterized protein</fullName>
    </submittedName>
</protein>
<reference evidence="1 2" key="1">
    <citation type="submission" date="2017-09" db="EMBL/GenBank/DDBJ databases">
        <title>Large-scale bioinformatics analysis of Bacillus genomes uncovers conserved roles of natural products in bacterial physiology.</title>
        <authorList>
            <consortium name="Agbiome Team Llc"/>
            <person name="Bleich R.M."/>
            <person name="Grubbs K.J."/>
            <person name="Santa Maria K.C."/>
            <person name="Allen S.E."/>
            <person name="Farag S."/>
            <person name="Shank E.A."/>
            <person name="Bowers A."/>
        </authorList>
    </citation>
    <scope>NUCLEOTIDE SEQUENCE [LARGE SCALE GENOMIC DNA]</scope>
    <source>
        <strain evidence="1 2">AFS050027</strain>
    </source>
</reference>
<dbReference type="InterPro" id="IPR056982">
    <property type="entry name" value="Phage_ProQ_C-like"/>
</dbReference>
<evidence type="ECO:0000313" key="2">
    <source>
        <dbReference type="Proteomes" id="UP000223777"/>
    </source>
</evidence>